<dbReference type="Pfam" id="PF09858">
    <property type="entry name" value="DUF2085"/>
    <property type="match status" value="1"/>
</dbReference>
<proteinExistence type="predicted"/>
<protein>
    <submittedName>
        <fullName evidence="2">DUF2085 domain-containing protein</fullName>
    </submittedName>
</protein>
<organism evidence="2 3">
    <name type="scientific">Methanobacterium spitsbergense</name>
    <dbReference type="NCBI Taxonomy" id="2874285"/>
    <lineage>
        <taxon>Archaea</taxon>
        <taxon>Methanobacteriati</taxon>
        <taxon>Methanobacteriota</taxon>
        <taxon>Methanomada group</taxon>
        <taxon>Methanobacteria</taxon>
        <taxon>Methanobacteriales</taxon>
        <taxon>Methanobacteriaceae</taxon>
        <taxon>Methanobacterium</taxon>
    </lineage>
</organism>
<keyword evidence="1" id="KW-0812">Transmembrane</keyword>
<sequence length="113" mass="12803">MVNFPICHRLPSRTFRIGKWYFPVCSRCTGVYLGIFLCYLITNFLHVNYTVYLVCIATVVTAPTFIDAISQLFGFRESNNVLRFSTGLLAGFGLVIIAKSIKLYLGIHWSLIS</sequence>
<name>A0A8T5UVG9_9EURY</name>
<comment type="caution">
    <text evidence="2">The sequence shown here is derived from an EMBL/GenBank/DDBJ whole genome shotgun (WGS) entry which is preliminary data.</text>
</comment>
<feature type="transmembrane region" description="Helical" evidence="1">
    <location>
        <begin position="51"/>
        <end position="69"/>
    </location>
</feature>
<feature type="transmembrane region" description="Helical" evidence="1">
    <location>
        <begin position="81"/>
        <end position="101"/>
    </location>
</feature>
<dbReference type="Proteomes" id="UP000825933">
    <property type="component" value="Unassembled WGS sequence"/>
</dbReference>
<keyword evidence="1" id="KW-0472">Membrane</keyword>
<keyword evidence="1" id="KW-1133">Transmembrane helix</keyword>
<evidence type="ECO:0000313" key="2">
    <source>
        <dbReference type="EMBL" id="MBZ2165916.1"/>
    </source>
</evidence>
<keyword evidence="3" id="KW-1185">Reference proteome</keyword>
<dbReference type="AlphaFoldDB" id="A0A8T5UVG9"/>
<evidence type="ECO:0000313" key="3">
    <source>
        <dbReference type="Proteomes" id="UP000825933"/>
    </source>
</evidence>
<accession>A0A8T5UVG9</accession>
<evidence type="ECO:0000256" key="1">
    <source>
        <dbReference type="SAM" id="Phobius"/>
    </source>
</evidence>
<dbReference type="EMBL" id="JAIOUQ010000008">
    <property type="protein sequence ID" value="MBZ2165916.1"/>
    <property type="molecule type" value="Genomic_DNA"/>
</dbReference>
<dbReference type="InterPro" id="IPR019206">
    <property type="entry name" value="DUF2085_TM"/>
</dbReference>
<gene>
    <name evidence="2" type="ORF">K8N75_07680</name>
</gene>
<feature type="transmembrane region" description="Helical" evidence="1">
    <location>
        <begin position="20"/>
        <end position="45"/>
    </location>
</feature>
<reference evidence="3" key="1">
    <citation type="journal article" date="2022" name="Microbiol. Resour. Announc.">
        <title>Draft Genome Sequence of a Methanogenic Archaeon from West Spitsbergen Permafrost.</title>
        <authorList>
            <person name="Trubitsyn V."/>
            <person name="Rivkina E."/>
            <person name="Shcherbakova V."/>
        </authorList>
    </citation>
    <scope>NUCLEOTIDE SEQUENCE [LARGE SCALE GENOMIC DNA]</scope>
    <source>
        <strain evidence="3">VT</strain>
    </source>
</reference>